<dbReference type="FunFam" id="1.10.510.10:FF:001722">
    <property type="entry name" value="G-type lectin S-receptor-like serine/threonine-protein kinase B120"/>
    <property type="match status" value="1"/>
</dbReference>
<dbReference type="GO" id="GO:0004674">
    <property type="term" value="F:protein serine/threonine kinase activity"/>
    <property type="evidence" value="ECO:0007669"/>
    <property type="project" value="InterPro"/>
</dbReference>
<dbReference type="InterPro" id="IPR011009">
    <property type="entry name" value="Kinase-like_dom_sf"/>
</dbReference>
<keyword evidence="1" id="KW-0732">Signal</keyword>
<dbReference type="Pfam" id="PF08276">
    <property type="entry name" value="PAN_2"/>
    <property type="match status" value="1"/>
</dbReference>
<comment type="caution">
    <text evidence="3">The sequence shown here is derived from an EMBL/GenBank/DDBJ whole genome shotgun (WGS) entry which is preliminary data.</text>
</comment>
<accession>A0AAD5CIQ5</accession>
<evidence type="ECO:0000256" key="1">
    <source>
        <dbReference type="ARBA" id="ARBA00022729"/>
    </source>
</evidence>
<dbReference type="AlphaFoldDB" id="A0AAD5CIQ5"/>
<dbReference type="InterPro" id="IPR001245">
    <property type="entry name" value="Ser-Thr/Tyr_kinase_cat_dom"/>
</dbReference>
<dbReference type="SUPFAM" id="SSF56112">
    <property type="entry name" value="Protein kinase-like (PK-like)"/>
    <property type="match status" value="1"/>
</dbReference>
<dbReference type="Gene3D" id="1.10.510.10">
    <property type="entry name" value="Transferase(Phosphotransferase) domain 1"/>
    <property type="match status" value="1"/>
</dbReference>
<organism evidence="3 4">
    <name type="scientific">Ambrosia artemisiifolia</name>
    <name type="common">Common ragweed</name>
    <dbReference type="NCBI Taxonomy" id="4212"/>
    <lineage>
        <taxon>Eukaryota</taxon>
        <taxon>Viridiplantae</taxon>
        <taxon>Streptophyta</taxon>
        <taxon>Embryophyta</taxon>
        <taxon>Tracheophyta</taxon>
        <taxon>Spermatophyta</taxon>
        <taxon>Magnoliopsida</taxon>
        <taxon>eudicotyledons</taxon>
        <taxon>Gunneridae</taxon>
        <taxon>Pentapetalae</taxon>
        <taxon>asterids</taxon>
        <taxon>campanulids</taxon>
        <taxon>Asterales</taxon>
        <taxon>Asteraceae</taxon>
        <taxon>Asteroideae</taxon>
        <taxon>Heliantheae alliance</taxon>
        <taxon>Heliantheae</taxon>
        <taxon>Ambrosia</taxon>
    </lineage>
</organism>
<evidence type="ECO:0000313" key="3">
    <source>
        <dbReference type="EMBL" id="KAI7742568.1"/>
    </source>
</evidence>
<dbReference type="EMBL" id="JAMZMK010007957">
    <property type="protein sequence ID" value="KAI7742568.1"/>
    <property type="molecule type" value="Genomic_DNA"/>
</dbReference>
<evidence type="ECO:0000259" key="2">
    <source>
        <dbReference type="PROSITE" id="PS50948"/>
    </source>
</evidence>
<dbReference type="InterPro" id="IPR003609">
    <property type="entry name" value="Pan_app"/>
</dbReference>
<dbReference type="PROSITE" id="PS50948">
    <property type="entry name" value="PAN"/>
    <property type="match status" value="1"/>
</dbReference>
<dbReference type="Pfam" id="PF07714">
    <property type="entry name" value="PK_Tyr_Ser-Thr"/>
    <property type="match status" value="1"/>
</dbReference>
<reference evidence="3" key="1">
    <citation type="submission" date="2022-06" db="EMBL/GenBank/DDBJ databases">
        <title>Uncovering the hologenomic basis of an extraordinary plant invasion.</title>
        <authorList>
            <person name="Bieker V.C."/>
            <person name="Martin M.D."/>
            <person name="Gilbert T."/>
            <person name="Hodgins K."/>
            <person name="Battlay P."/>
            <person name="Petersen B."/>
            <person name="Wilson J."/>
        </authorList>
    </citation>
    <scope>NUCLEOTIDE SEQUENCE</scope>
    <source>
        <strain evidence="3">AA19_3_7</strain>
        <tissue evidence="3">Leaf</tissue>
    </source>
</reference>
<protein>
    <recommendedName>
        <fullName evidence="2">Apple domain-containing protein</fullName>
    </recommendedName>
</protein>
<dbReference type="InterPro" id="IPR036426">
    <property type="entry name" value="Bulb-type_lectin_dom_sf"/>
</dbReference>
<feature type="domain" description="Apple" evidence="2">
    <location>
        <begin position="159"/>
        <end position="239"/>
    </location>
</feature>
<keyword evidence="4" id="KW-1185">Reference proteome</keyword>
<sequence length="437" mass="48107">MIDPDTGKLIIANGGTTLLNISDNQYGPATNLTATLQDTGDFQLKNEVDNRIIWKSMKLGSDLRTGRNWSLTSWLSNEIPDSGAFTMSWRKFSEINDSTAGAAIQDHYHGFNGVRPMWILTADGQVLDGESSGFLSLSQFCYGYDSGNGCVAGSNLPQCRSKDDNFSLRNGEFTPGTYDLTDVGNSSLSFSDCMVRCWNDCNCLAFNSRDNGTGCNLWTGTKSAIFSVNPQGTSIQKYVLLSPNPQEIEGLNKKKRDKKTTTDIFLSFNNSTDTDRGGRQGRDIGYMSPEYAMDGTFSVKSDVFSFGVLTLEIVSGRRNTSFSHLDKTVNLIGYAWELWQQGDALQLQDPAVADSCVVHQLLRTIHVALLCVQENAVDRPEMSEVISMLNNDTMLLPVPKRPAFFFGNIASMSTLVEGKAEDDGTVNNITMTQMEAR</sequence>
<dbReference type="PANTHER" id="PTHR27006:SF586">
    <property type="entry name" value="CYSTEINE-RICH RECEPTOR-LIKE PROTEIN KINASE 10"/>
    <property type="match status" value="1"/>
</dbReference>
<name>A0AAD5CIQ5_AMBAR</name>
<gene>
    <name evidence="3" type="ORF">M8C21_011602</name>
</gene>
<proteinExistence type="predicted"/>
<evidence type="ECO:0000313" key="4">
    <source>
        <dbReference type="Proteomes" id="UP001206925"/>
    </source>
</evidence>
<dbReference type="PANTHER" id="PTHR27006">
    <property type="entry name" value="PROMASTIGOTE SURFACE ANTIGEN PROTEIN PSA"/>
    <property type="match status" value="1"/>
</dbReference>
<dbReference type="SUPFAM" id="SSF51110">
    <property type="entry name" value="alpha-D-mannose-specific plant lectins"/>
    <property type="match status" value="1"/>
</dbReference>
<dbReference type="Proteomes" id="UP001206925">
    <property type="component" value="Unassembled WGS sequence"/>
</dbReference>
<dbReference type="Pfam" id="PF11883">
    <property type="entry name" value="DUF3403"/>
    <property type="match status" value="1"/>
</dbReference>
<dbReference type="InterPro" id="IPR021820">
    <property type="entry name" value="S-locus_recpt_kinase_C"/>
</dbReference>